<evidence type="ECO:0000313" key="2">
    <source>
        <dbReference type="Proteomes" id="UP000094463"/>
    </source>
</evidence>
<dbReference type="EMBL" id="CP012502">
    <property type="protein sequence ID" value="AOM83934.1"/>
    <property type="molecule type" value="Genomic_DNA"/>
</dbReference>
<organism evidence="1 2">
    <name type="scientific">Salisediminibacterium beveridgei</name>
    <dbReference type="NCBI Taxonomy" id="632773"/>
    <lineage>
        <taxon>Bacteria</taxon>
        <taxon>Bacillati</taxon>
        <taxon>Bacillota</taxon>
        <taxon>Bacilli</taxon>
        <taxon>Bacillales</taxon>
        <taxon>Bacillaceae</taxon>
        <taxon>Salisediminibacterium</taxon>
    </lineage>
</organism>
<accession>A0A1D7QY59</accession>
<dbReference type="AlphaFoldDB" id="A0A1D7QY59"/>
<proteinExistence type="predicted"/>
<protein>
    <submittedName>
        <fullName evidence="1">Uncharacterized protein</fullName>
    </submittedName>
</protein>
<dbReference type="STRING" id="632773.BBEV_2595"/>
<dbReference type="RefSeq" id="WP_069365859.1">
    <property type="nucleotide sequence ID" value="NZ_CP012502.1"/>
</dbReference>
<keyword evidence="2" id="KW-1185">Reference proteome</keyword>
<dbReference type="OrthoDB" id="2720271at2"/>
<reference evidence="1 2" key="1">
    <citation type="submission" date="2015-08" db="EMBL/GenBank/DDBJ databases">
        <title>The complete genome sequence of Bacillus beveridgei MLTeJB.</title>
        <authorList>
            <person name="Hanson T.E."/>
            <person name="Mesa C."/>
            <person name="Basesman S.M."/>
            <person name="Oremland R.S."/>
        </authorList>
    </citation>
    <scope>NUCLEOTIDE SEQUENCE [LARGE SCALE GENOMIC DNA]</scope>
    <source>
        <strain evidence="1 2">MLTeJB</strain>
    </source>
</reference>
<evidence type="ECO:0000313" key="1">
    <source>
        <dbReference type="EMBL" id="AOM83934.1"/>
    </source>
</evidence>
<sequence>MQAAQYDFFRKQVIQSLPEPERGRIIAYETLENELVEAACDETELLQLMIDHRPFEQVAVRFGQSADDMYTMMQELEETIHEEVLLRAKACRFQDMTELMVLYRGEEAANRTKFYYLSFTNDRNHENDEERGASY</sequence>
<gene>
    <name evidence="1" type="ORF">BBEV_2595</name>
</gene>
<dbReference type="Proteomes" id="UP000094463">
    <property type="component" value="Chromosome"/>
</dbReference>
<dbReference type="KEGG" id="bbev:BBEV_2595"/>
<name>A0A1D7QY59_9BACI</name>